<dbReference type="Gene3D" id="1.20.120.330">
    <property type="entry name" value="Nucleotidyltransferases domain 2"/>
    <property type="match status" value="2"/>
</dbReference>
<dbReference type="HAMAP" id="MF_00802">
    <property type="entry name" value="GlnE"/>
    <property type="match status" value="1"/>
</dbReference>
<dbReference type="CDD" id="cd05401">
    <property type="entry name" value="NT_GlnE_GlnD_like"/>
    <property type="match status" value="2"/>
</dbReference>
<keyword evidence="3 7" id="KW-0547">Nucleotide-binding</keyword>
<dbReference type="GO" id="GO:0000820">
    <property type="term" value="P:regulation of glutamine family amino acid metabolic process"/>
    <property type="evidence" value="ECO:0007669"/>
    <property type="project" value="UniProtKB-UniRule"/>
</dbReference>
<evidence type="ECO:0000256" key="5">
    <source>
        <dbReference type="ARBA" id="ARBA00022842"/>
    </source>
</evidence>
<keyword evidence="2 7" id="KW-0548">Nucleotidyltransferase</keyword>
<dbReference type="GO" id="GO:0005524">
    <property type="term" value="F:ATP binding"/>
    <property type="evidence" value="ECO:0007669"/>
    <property type="project" value="UniProtKB-UniRule"/>
</dbReference>
<dbReference type="PANTHER" id="PTHR30621:SF0">
    <property type="entry name" value="BIFUNCTIONAL GLUTAMINE SYNTHETASE ADENYLYLTRANSFERASE_ADENYLYL-REMOVING ENZYME"/>
    <property type="match status" value="1"/>
</dbReference>
<feature type="domain" description="Glutamate-ammonia ligase adenylyltransferase repeated" evidence="8">
    <location>
        <begin position="574"/>
        <end position="816"/>
    </location>
</feature>
<feature type="domain" description="PII-uridylyltransferase/Glutamine-synthetase adenylyltransferase" evidence="9">
    <location>
        <begin position="321"/>
        <end position="462"/>
    </location>
</feature>
<dbReference type="GO" id="GO:0047388">
    <property type="term" value="F:[glutamine synthetase]-adenylyl-L-tyrosine phosphorylase activity"/>
    <property type="evidence" value="ECO:0007669"/>
    <property type="project" value="UniProtKB-EC"/>
</dbReference>
<evidence type="ECO:0000256" key="2">
    <source>
        <dbReference type="ARBA" id="ARBA00022695"/>
    </source>
</evidence>
<dbReference type="GO" id="GO:0008882">
    <property type="term" value="F:[glutamate-ammonia-ligase] adenylyltransferase activity"/>
    <property type="evidence" value="ECO:0007669"/>
    <property type="project" value="UniProtKB-UniRule"/>
</dbReference>
<keyword evidence="11" id="KW-1185">Reference proteome</keyword>
<accession>V4RHS6</accession>
<feature type="region of interest" description="Adenylyl transferase" evidence="7">
    <location>
        <begin position="469"/>
        <end position="983"/>
    </location>
</feature>
<dbReference type="NCBIfam" id="NF008292">
    <property type="entry name" value="PRK11072.1"/>
    <property type="match status" value="1"/>
</dbReference>
<dbReference type="eggNOG" id="COG1391">
    <property type="taxonomic scope" value="Bacteria"/>
</dbReference>
<keyword evidence="5 7" id="KW-0460">Magnesium</keyword>
<dbReference type="NCBIfam" id="NF010706">
    <property type="entry name" value="PRK14108.1"/>
    <property type="match status" value="1"/>
</dbReference>
<dbReference type="EMBL" id="AWXZ01000040">
    <property type="protein sequence ID" value="ESR22820.1"/>
    <property type="molecule type" value="Genomic_DNA"/>
</dbReference>
<comment type="function">
    <text evidence="7">Involved in the regulation of glutamine synthetase GlnA, a key enzyme in the process to assimilate ammonia. When cellular nitrogen levels are high, the C-terminal adenylyl transferase (AT) inactivates GlnA by covalent transfer of an adenylyl group from ATP to specific tyrosine residue of GlnA, thus reducing its activity. Conversely, when nitrogen levels are low, the N-terminal adenylyl removase (AR) activates GlnA by removing the adenylyl group by phosphorolysis, increasing its activity. The regulatory region of GlnE binds the signal transduction protein PII (GlnB) which indicates the nitrogen status of the cell.</text>
</comment>
<dbReference type="SUPFAM" id="SSF81301">
    <property type="entry name" value="Nucleotidyltransferase"/>
    <property type="match status" value="2"/>
</dbReference>
<dbReference type="InterPro" id="IPR023057">
    <property type="entry name" value="GlnE"/>
</dbReference>
<keyword evidence="4 7" id="KW-0067">ATP-binding</keyword>
<dbReference type="Gene3D" id="1.20.120.1510">
    <property type="match status" value="1"/>
</dbReference>
<keyword evidence="1 7" id="KW-0808">Transferase</keyword>
<protein>
    <recommendedName>
        <fullName evidence="7">Bifunctional glutamine synthetase adenylyltransferase/adenylyl-removing enzyme</fullName>
    </recommendedName>
    <alternativeName>
        <fullName evidence="7">ATP:glutamine synthetase adenylyltransferase</fullName>
    </alternativeName>
    <alternativeName>
        <fullName evidence="7">ATase</fullName>
    </alternativeName>
    <domain>
        <recommendedName>
            <fullName evidence="7">Glutamine synthetase adenylyl-L-tyrosine phosphorylase</fullName>
            <ecNumber evidence="7">2.7.7.89</ecNumber>
        </recommendedName>
        <alternativeName>
            <fullName evidence="7">Adenylyl removase</fullName>
            <shortName evidence="7">AR</shortName>
            <shortName evidence="7">AT-N</shortName>
        </alternativeName>
    </domain>
    <domain>
        <recommendedName>
            <fullName evidence="7">Glutamine synthetase adenylyl transferase</fullName>
            <ecNumber evidence="7">2.7.7.42</ecNumber>
        </recommendedName>
        <alternativeName>
            <fullName evidence="7">Adenylyl transferase</fullName>
            <shortName evidence="7">AT</shortName>
            <shortName evidence="7">AT-C</shortName>
        </alternativeName>
    </domain>
</protein>
<dbReference type="STRING" id="631454.N177_3957"/>
<comment type="catalytic activity">
    <reaction evidence="7">
        <text>[glutamine synthetase]-L-tyrosine + ATP = [glutamine synthetase]-O(4)-(5'-adenylyl)-L-tyrosine + diphosphate</text>
        <dbReference type="Rhea" id="RHEA:18589"/>
        <dbReference type="Rhea" id="RHEA-COMP:10660"/>
        <dbReference type="Rhea" id="RHEA-COMP:10661"/>
        <dbReference type="ChEBI" id="CHEBI:30616"/>
        <dbReference type="ChEBI" id="CHEBI:33019"/>
        <dbReference type="ChEBI" id="CHEBI:46858"/>
        <dbReference type="ChEBI" id="CHEBI:83624"/>
        <dbReference type="EC" id="2.7.7.42"/>
    </reaction>
</comment>
<dbReference type="EC" id="2.7.7.89" evidence="7"/>
<proteinExistence type="inferred from homology"/>
<comment type="cofactor">
    <cofactor evidence="7">
        <name>Mg(2+)</name>
        <dbReference type="ChEBI" id="CHEBI:18420"/>
    </cofactor>
</comment>
<dbReference type="GO" id="GO:0016874">
    <property type="term" value="F:ligase activity"/>
    <property type="evidence" value="ECO:0007669"/>
    <property type="project" value="UniProtKB-KW"/>
</dbReference>
<keyword evidence="10" id="KW-0436">Ligase</keyword>
<name>V4RHS6_9HYPH</name>
<evidence type="ECO:0000256" key="7">
    <source>
        <dbReference type="HAMAP-Rule" id="MF_00802"/>
    </source>
</evidence>
<dbReference type="PATRIC" id="fig|631454.5.peg.3909"/>
<sequence>MSDVLSDDSLAGRLKAAPRANDPSAAEAHLGDVLRHEACAPLKALVESREGLRDFLLAVLDQSPWLRGRLVAQPPLLQETLQADPDARLEALCASLQEELRAAPDQAAAMRCLRRFKTKAAVLIALADLGEVWDVDRVTEAMTLIADTVVQGAVDFLVRQLAVRDKITPGDPEDPAADSGLVVLAMGKHGAGELNFSSDIDLIVFFDLDKAPLGDRLEGQKLFVRLTRDLVKLLGEYTEDGYVFRVDLRLRPDPGATAAAISVEAALQYYESLGQNWERAALLKARPCAGDIEAGQAFLKEIAPFIWRKYMDFAALADVHAMKRQIHAAKGHEKVAVAGHNLKLGRGGIREIEFFAQTQQLVAGGRHHELRVRQTLVALDRLAEGGWINAAERDELKEAYRFLRRLEHRLQMVADEQTHTLPEGDAQLERFARFSGFENADELSKALLDRLRTVQGHYAGLFENAPTLSAGTGSLVFTGGEDDPETLETLSQMGFQSPKSVTAAVRAWHFGRIPATRSARARETLTEIVPALLEALSRSANPDAAFAALERFLNRLPAGVQLFSLLRSNPDMLKLLANILGAAPRLSEFLGRRPRVFASVLEPDFFDELPDEQALQDHLDETLRDARSYEDALDRARIFGQEQAFLIGVRLLSDTLSASDAGHAFSRLADVLVKRLHELASDELAKRHGRVPGGGSAVLAMGKLGSREMSATSDLDLILLYEPDQDTAQSDGERPLAPSQYYARLTQRLVAALSAPTAEGQLYEVDMRLRPSGRAGPVATRVGGFAQYHEKEAWTWEHMALTRARVIAAPPAMRERIEGIIRDILTRERDPETLKRDIAEMRGRIEKEKSTDNPWDLKTVPGGLIDLEFIAQYLQLAHGADCPQILLRETSSVLVAAQEAGLLRPEDGRRLVAAGTLYQSLTQVLRLCVGTGFDPDAAPLGLQKLLLRQADMPDLKRLEIELKEMQAGVREAFERLIGPVVPA</sequence>
<comment type="catalytic activity">
    <reaction evidence="7">
        <text>[glutamine synthetase]-O(4)-(5'-adenylyl)-L-tyrosine + phosphate = [glutamine synthetase]-L-tyrosine + ADP</text>
        <dbReference type="Rhea" id="RHEA:43716"/>
        <dbReference type="Rhea" id="RHEA-COMP:10660"/>
        <dbReference type="Rhea" id="RHEA-COMP:10661"/>
        <dbReference type="ChEBI" id="CHEBI:43474"/>
        <dbReference type="ChEBI" id="CHEBI:46858"/>
        <dbReference type="ChEBI" id="CHEBI:83624"/>
        <dbReference type="ChEBI" id="CHEBI:456216"/>
        <dbReference type="EC" id="2.7.7.89"/>
    </reaction>
</comment>
<organism evidence="10 11">
    <name type="scientific">Lutibaculum baratangense AMV1</name>
    <dbReference type="NCBI Taxonomy" id="631454"/>
    <lineage>
        <taxon>Bacteria</taxon>
        <taxon>Pseudomonadati</taxon>
        <taxon>Pseudomonadota</taxon>
        <taxon>Alphaproteobacteria</taxon>
        <taxon>Hyphomicrobiales</taxon>
        <taxon>Tepidamorphaceae</taxon>
        <taxon>Lutibaculum</taxon>
    </lineage>
</organism>
<dbReference type="EC" id="2.7.7.42" evidence="7"/>
<evidence type="ECO:0000256" key="1">
    <source>
        <dbReference type="ARBA" id="ARBA00022679"/>
    </source>
</evidence>
<dbReference type="GO" id="GO:0005829">
    <property type="term" value="C:cytosol"/>
    <property type="evidence" value="ECO:0007669"/>
    <property type="project" value="TreeGrafter"/>
</dbReference>
<comment type="similarity">
    <text evidence="7">Belongs to the GlnE family.</text>
</comment>
<dbReference type="GO" id="GO:0000287">
    <property type="term" value="F:magnesium ion binding"/>
    <property type="evidence" value="ECO:0007669"/>
    <property type="project" value="UniProtKB-UniRule"/>
</dbReference>
<dbReference type="PANTHER" id="PTHR30621">
    <property type="entry name" value="GLUTAMINE SYNTHETASE ADENYLYLTRANSFERASE"/>
    <property type="match status" value="1"/>
</dbReference>
<dbReference type="Gene3D" id="3.30.460.10">
    <property type="entry name" value="Beta Polymerase, domain 2"/>
    <property type="match status" value="2"/>
</dbReference>
<feature type="region of interest" description="Adenylyl removase" evidence="7">
    <location>
        <begin position="1"/>
        <end position="465"/>
    </location>
</feature>
<dbReference type="AlphaFoldDB" id="V4RHS6"/>
<dbReference type="Pfam" id="PF03710">
    <property type="entry name" value="GlnE"/>
    <property type="match status" value="2"/>
</dbReference>
<dbReference type="SUPFAM" id="SSF81593">
    <property type="entry name" value="Nucleotidyltransferase substrate binding subunit/domain"/>
    <property type="match status" value="2"/>
</dbReference>
<dbReference type="OrthoDB" id="9759366at2"/>
<feature type="domain" description="Glutamate-ammonia ligase adenylyltransferase repeated" evidence="8">
    <location>
        <begin position="56"/>
        <end position="300"/>
    </location>
</feature>
<dbReference type="InterPro" id="IPR013546">
    <property type="entry name" value="PII_UdlTrfase/GS_AdlTrfase"/>
</dbReference>
<evidence type="ECO:0000313" key="10">
    <source>
        <dbReference type="EMBL" id="ESR22820.1"/>
    </source>
</evidence>
<evidence type="ECO:0000313" key="11">
    <source>
        <dbReference type="Proteomes" id="UP000017819"/>
    </source>
</evidence>
<dbReference type="InterPro" id="IPR043519">
    <property type="entry name" value="NT_sf"/>
</dbReference>
<evidence type="ECO:0000259" key="9">
    <source>
        <dbReference type="Pfam" id="PF08335"/>
    </source>
</evidence>
<reference evidence="10 11" key="1">
    <citation type="journal article" date="2014" name="Genome Announc.">
        <title>Draft Genome Sequence of Lutibaculum baratangense Strain AMV1T, Isolated from a Mud Volcano in Andamans, India.</title>
        <authorList>
            <person name="Singh A."/>
            <person name="Sreenivas A."/>
            <person name="Sathyanarayana Reddy G."/>
            <person name="Pinnaka A.K."/>
            <person name="Shivaji S."/>
        </authorList>
    </citation>
    <scope>NUCLEOTIDE SEQUENCE [LARGE SCALE GENOMIC DNA]</scope>
    <source>
        <strain evidence="10 11">AMV1</strain>
    </source>
</reference>
<evidence type="ECO:0000256" key="3">
    <source>
        <dbReference type="ARBA" id="ARBA00022741"/>
    </source>
</evidence>
<dbReference type="InterPro" id="IPR005190">
    <property type="entry name" value="GlnE_rpt_dom"/>
</dbReference>
<evidence type="ECO:0000256" key="4">
    <source>
        <dbReference type="ARBA" id="ARBA00022840"/>
    </source>
</evidence>
<keyword evidence="6 7" id="KW-0511">Multifunctional enzyme</keyword>
<dbReference type="Pfam" id="PF08335">
    <property type="entry name" value="GlnD_UR_UTase"/>
    <property type="match status" value="2"/>
</dbReference>
<evidence type="ECO:0000259" key="8">
    <source>
        <dbReference type="Pfam" id="PF03710"/>
    </source>
</evidence>
<gene>
    <name evidence="7" type="primary">glnE</name>
    <name evidence="10" type="ORF">N177_3957</name>
</gene>
<feature type="domain" description="PII-uridylyltransferase/Glutamine-synthetase adenylyltransferase" evidence="9">
    <location>
        <begin position="834"/>
        <end position="931"/>
    </location>
</feature>
<comment type="caution">
    <text evidence="10">The sequence shown here is derived from an EMBL/GenBank/DDBJ whole genome shotgun (WGS) entry which is preliminary data.</text>
</comment>
<dbReference type="Proteomes" id="UP000017819">
    <property type="component" value="Unassembled WGS sequence"/>
</dbReference>
<evidence type="ECO:0000256" key="6">
    <source>
        <dbReference type="ARBA" id="ARBA00023268"/>
    </source>
</evidence>
<dbReference type="RefSeq" id="WP_023434066.1">
    <property type="nucleotide sequence ID" value="NZ_AWXZ01000040.1"/>
</dbReference>